<gene>
    <name evidence="4" type="ORF">BpHYR1_049975</name>
</gene>
<evidence type="ECO:0000313" key="4">
    <source>
        <dbReference type="EMBL" id="RNA05136.1"/>
    </source>
</evidence>
<dbReference type="GO" id="GO:0003924">
    <property type="term" value="F:GTPase activity"/>
    <property type="evidence" value="ECO:0007669"/>
    <property type="project" value="InterPro"/>
</dbReference>
<dbReference type="NCBIfam" id="TIGR00231">
    <property type="entry name" value="small_GTP"/>
    <property type="match status" value="1"/>
</dbReference>
<dbReference type="AlphaFoldDB" id="A0A3M7Q101"/>
<keyword evidence="5" id="KW-1185">Reference proteome</keyword>
<dbReference type="FunFam" id="3.40.50.300:FF:001179">
    <property type="entry name" value="Rho family GTPase"/>
    <property type="match status" value="1"/>
</dbReference>
<dbReference type="Pfam" id="PF00071">
    <property type="entry name" value="Ras"/>
    <property type="match status" value="1"/>
</dbReference>
<dbReference type="SUPFAM" id="SSF52540">
    <property type="entry name" value="P-loop containing nucleoside triphosphate hydrolases"/>
    <property type="match status" value="1"/>
</dbReference>
<dbReference type="PROSITE" id="PS51420">
    <property type="entry name" value="RHO"/>
    <property type="match status" value="1"/>
</dbReference>
<dbReference type="GO" id="GO:0007264">
    <property type="term" value="P:small GTPase-mediated signal transduction"/>
    <property type="evidence" value="ECO:0007669"/>
    <property type="project" value="InterPro"/>
</dbReference>
<accession>A0A3M7Q101</accession>
<dbReference type="InterPro" id="IPR005225">
    <property type="entry name" value="Small_GTP-bd"/>
</dbReference>
<evidence type="ECO:0000313" key="5">
    <source>
        <dbReference type="Proteomes" id="UP000276133"/>
    </source>
</evidence>
<dbReference type="PRINTS" id="PR00449">
    <property type="entry name" value="RASTRNSFRMNG"/>
</dbReference>
<comment type="caution">
    <text evidence="4">The sequence shown here is derived from an EMBL/GenBank/DDBJ whole genome shotgun (WGS) entry which is preliminary data.</text>
</comment>
<name>A0A3M7Q101_BRAPC</name>
<dbReference type="PANTHER" id="PTHR24072">
    <property type="entry name" value="RHO FAMILY GTPASE"/>
    <property type="match status" value="1"/>
</dbReference>
<dbReference type="InterPro" id="IPR027417">
    <property type="entry name" value="P-loop_NTPase"/>
</dbReference>
<dbReference type="Gene3D" id="3.40.50.300">
    <property type="entry name" value="P-loop containing nucleotide triphosphate hydrolases"/>
    <property type="match status" value="1"/>
</dbReference>
<dbReference type="SMART" id="SM00174">
    <property type="entry name" value="RHO"/>
    <property type="match status" value="1"/>
</dbReference>
<keyword evidence="3" id="KW-0342">GTP-binding</keyword>
<dbReference type="SMART" id="SM00175">
    <property type="entry name" value="RAB"/>
    <property type="match status" value="1"/>
</dbReference>
<dbReference type="OrthoDB" id="10279127at2759"/>
<dbReference type="Proteomes" id="UP000276133">
    <property type="component" value="Unassembled WGS sequence"/>
</dbReference>
<dbReference type="PROSITE" id="PS51421">
    <property type="entry name" value="RAS"/>
    <property type="match status" value="1"/>
</dbReference>
<comment type="similarity">
    <text evidence="1">Belongs to the small GTPase superfamily. Rho family.</text>
</comment>
<organism evidence="4 5">
    <name type="scientific">Brachionus plicatilis</name>
    <name type="common">Marine rotifer</name>
    <name type="synonym">Brachionus muelleri</name>
    <dbReference type="NCBI Taxonomy" id="10195"/>
    <lineage>
        <taxon>Eukaryota</taxon>
        <taxon>Metazoa</taxon>
        <taxon>Spiralia</taxon>
        <taxon>Gnathifera</taxon>
        <taxon>Rotifera</taxon>
        <taxon>Eurotatoria</taxon>
        <taxon>Monogononta</taxon>
        <taxon>Pseudotrocha</taxon>
        <taxon>Ploima</taxon>
        <taxon>Brachionidae</taxon>
        <taxon>Brachionus</taxon>
    </lineage>
</organism>
<sequence length="200" mass="22492">MTKNKLDSASDNAIKCVVIGDGTVGKTCLLLTYSTNKFPTDYVPTVFDNYAVDLLIGDKNYTLALFDTAGQEGFDQLRPIAYPQTDVFLACFSVVLPSSIQNIQRQWVQEIRKYCPHTPFILVGTKIDLRDNKDEIEKLAKKKERPISYEEGVRYAKKLKADKYVECSALTQAGLKDVFDEAIITVLNKSKPKKKPCVIL</sequence>
<dbReference type="CDD" id="cd00157">
    <property type="entry name" value="Rho"/>
    <property type="match status" value="1"/>
</dbReference>
<dbReference type="InterPro" id="IPR003578">
    <property type="entry name" value="Small_GTPase_Rho"/>
</dbReference>
<dbReference type="InterPro" id="IPR001806">
    <property type="entry name" value="Small_GTPase"/>
</dbReference>
<proteinExistence type="inferred from homology"/>
<dbReference type="PROSITE" id="PS51419">
    <property type="entry name" value="RAB"/>
    <property type="match status" value="1"/>
</dbReference>
<dbReference type="EMBL" id="REGN01007837">
    <property type="protein sequence ID" value="RNA05136.1"/>
    <property type="molecule type" value="Genomic_DNA"/>
</dbReference>
<evidence type="ECO:0000256" key="2">
    <source>
        <dbReference type="ARBA" id="ARBA00022741"/>
    </source>
</evidence>
<dbReference type="GO" id="GO:0005525">
    <property type="term" value="F:GTP binding"/>
    <property type="evidence" value="ECO:0007669"/>
    <property type="project" value="UniProtKB-KW"/>
</dbReference>
<reference evidence="4 5" key="1">
    <citation type="journal article" date="2018" name="Sci. Rep.">
        <title>Genomic signatures of local adaptation to the degree of environmental predictability in rotifers.</title>
        <authorList>
            <person name="Franch-Gras L."/>
            <person name="Hahn C."/>
            <person name="Garcia-Roger E.M."/>
            <person name="Carmona M.J."/>
            <person name="Serra M."/>
            <person name="Gomez A."/>
        </authorList>
    </citation>
    <scope>NUCLEOTIDE SEQUENCE [LARGE SCALE GENOMIC DNA]</scope>
    <source>
        <strain evidence="4">HYR1</strain>
    </source>
</reference>
<dbReference type="SMART" id="SM00173">
    <property type="entry name" value="RAS"/>
    <property type="match status" value="1"/>
</dbReference>
<dbReference type="STRING" id="10195.A0A3M7Q101"/>
<protein>
    <submittedName>
        <fullName evidence="4">Cdc42-like protein</fullName>
    </submittedName>
</protein>
<keyword evidence="2" id="KW-0547">Nucleotide-binding</keyword>
<evidence type="ECO:0000256" key="3">
    <source>
        <dbReference type="ARBA" id="ARBA00023134"/>
    </source>
</evidence>
<evidence type="ECO:0000256" key="1">
    <source>
        <dbReference type="ARBA" id="ARBA00010142"/>
    </source>
</evidence>